<evidence type="ECO:0000313" key="6">
    <source>
        <dbReference type="EMBL" id="THC91525.1"/>
    </source>
</evidence>
<keyword evidence="1 3" id="KW-0732">Signal</keyword>
<dbReference type="EMBL" id="SOSA01000407">
    <property type="protein sequence ID" value="THC91525.1"/>
    <property type="molecule type" value="Genomic_DNA"/>
</dbReference>
<organism evidence="6 7">
    <name type="scientific">Aspergillus tanneri</name>
    <dbReference type="NCBI Taxonomy" id="1220188"/>
    <lineage>
        <taxon>Eukaryota</taxon>
        <taxon>Fungi</taxon>
        <taxon>Dikarya</taxon>
        <taxon>Ascomycota</taxon>
        <taxon>Pezizomycotina</taxon>
        <taxon>Eurotiomycetes</taxon>
        <taxon>Eurotiomycetidae</taxon>
        <taxon>Eurotiales</taxon>
        <taxon>Aspergillaceae</taxon>
        <taxon>Aspergillus</taxon>
        <taxon>Aspergillus subgen. Circumdati</taxon>
    </lineage>
</organism>
<dbReference type="InterPro" id="IPR018466">
    <property type="entry name" value="Kre9/Knh1-like_N"/>
</dbReference>
<evidence type="ECO:0000259" key="4">
    <source>
        <dbReference type="Pfam" id="PF10342"/>
    </source>
</evidence>
<dbReference type="OrthoDB" id="2260257at2759"/>
<feature type="compositionally biased region" description="Low complexity" evidence="2">
    <location>
        <begin position="119"/>
        <end position="211"/>
    </location>
</feature>
<dbReference type="STRING" id="1220188.A0A4S3J9F7"/>
<name>A0A4S3J9F7_9EURO</name>
<dbReference type="PANTHER" id="PTHR40633">
    <property type="entry name" value="MATRIX PROTEIN, PUTATIVE (AFU_ORTHOLOGUE AFUA_8G05410)-RELATED"/>
    <property type="match status" value="1"/>
</dbReference>
<feature type="domain" description="Yeast cell wall synthesis Kre9/Knh1-like N-terminal" evidence="4">
    <location>
        <begin position="28"/>
        <end position="115"/>
    </location>
</feature>
<dbReference type="EMBL" id="QUQM01000008">
    <property type="protein sequence ID" value="KAA8642228.1"/>
    <property type="molecule type" value="Genomic_DNA"/>
</dbReference>
<evidence type="ECO:0000256" key="3">
    <source>
        <dbReference type="SAM" id="SignalP"/>
    </source>
</evidence>
<evidence type="ECO:0000313" key="7">
    <source>
        <dbReference type="Proteomes" id="UP000308092"/>
    </source>
</evidence>
<protein>
    <recommendedName>
        <fullName evidence="4">Yeast cell wall synthesis Kre9/Knh1-like N-terminal domain-containing protein</fullName>
    </recommendedName>
</protein>
<reference evidence="6 7" key="1">
    <citation type="submission" date="2019-03" db="EMBL/GenBank/DDBJ databases">
        <title>The genome sequence of a newly discovered highly antifungal drug resistant Aspergillus species, Aspergillus tanneri NIH 1004.</title>
        <authorList>
            <person name="Mounaud S."/>
            <person name="Singh I."/>
            <person name="Joardar V."/>
            <person name="Pakala S."/>
            <person name="Pakala S."/>
            <person name="Venepally P."/>
            <person name="Hoover J."/>
            <person name="Nierman W."/>
            <person name="Chung J."/>
            <person name="Losada L."/>
        </authorList>
    </citation>
    <scope>NUCLEOTIDE SEQUENCE [LARGE SCALE GENOMIC DNA]</scope>
    <source>
        <strain evidence="6 7">NIH1004</strain>
    </source>
</reference>
<reference evidence="5 8" key="2">
    <citation type="submission" date="2019-08" db="EMBL/GenBank/DDBJ databases">
        <title>The genome sequence of a newly discovered highly antifungal drug resistant Aspergillus species, Aspergillus tanneri NIH 1004.</title>
        <authorList>
            <person name="Mounaud S."/>
            <person name="Singh I."/>
            <person name="Joardar V."/>
            <person name="Pakala S."/>
            <person name="Pakala S."/>
            <person name="Venepally P."/>
            <person name="Chung J.K."/>
            <person name="Losada L."/>
            <person name="Nierman W.C."/>
        </authorList>
    </citation>
    <scope>NUCLEOTIDE SEQUENCE [LARGE SCALE GENOMIC DNA]</scope>
    <source>
        <strain evidence="5 8">NIH1004</strain>
    </source>
</reference>
<gene>
    <name evidence="5" type="ORF">ATNIH1004_011169</name>
    <name evidence="6" type="ORF">EYZ11_009011</name>
</gene>
<dbReference type="GeneID" id="54333870"/>
<dbReference type="Proteomes" id="UP000308092">
    <property type="component" value="Unassembled WGS sequence"/>
</dbReference>
<proteinExistence type="predicted"/>
<comment type="caution">
    <text evidence="6">The sequence shown here is derived from an EMBL/GenBank/DDBJ whole genome shotgun (WGS) entry which is preliminary data.</text>
</comment>
<evidence type="ECO:0000313" key="8">
    <source>
        <dbReference type="Proteomes" id="UP000324241"/>
    </source>
</evidence>
<feature type="chain" id="PRO_5044089212" description="Yeast cell wall synthesis Kre9/Knh1-like N-terminal domain-containing protein" evidence="3">
    <location>
        <begin position="19"/>
        <end position="239"/>
    </location>
</feature>
<dbReference type="Proteomes" id="UP000324241">
    <property type="component" value="Unassembled WGS sequence"/>
</dbReference>
<evidence type="ECO:0000256" key="1">
    <source>
        <dbReference type="ARBA" id="ARBA00022729"/>
    </source>
</evidence>
<accession>A0A4S3J9F7</accession>
<dbReference type="PANTHER" id="PTHR40633:SF5">
    <property type="entry name" value="ANCHORED PROTEIN, PUTATIVE (AFU_ORTHOLOGUE AFUA_8G04370)-RELATED"/>
    <property type="match status" value="1"/>
</dbReference>
<evidence type="ECO:0000256" key="2">
    <source>
        <dbReference type="SAM" id="MobiDB-lite"/>
    </source>
</evidence>
<dbReference type="RefSeq" id="XP_033421590.1">
    <property type="nucleotide sequence ID" value="XM_033575735.1"/>
</dbReference>
<evidence type="ECO:0000313" key="5">
    <source>
        <dbReference type="EMBL" id="KAA8642228.1"/>
    </source>
</evidence>
<feature type="region of interest" description="Disordered" evidence="2">
    <location>
        <begin position="116"/>
        <end position="212"/>
    </location>
</feature>
<keyword evidence="7" id="KW-1185">Reference proteome</keyword>
<dbReference type="Pfam" id="PF10342">
    <property type="entry name" value="Kre9_KNH"/>
    <property type="match status" value="1"/>
</dbReference>
<dbReference type="AlphaFoldDB" id="A0A4S3J9F7"/>
<dbReference type="InterPro" id="IPR052982">
    <property type="entry name" value="SRP1/TIP1-like"/>
</dbReference>
<sequence length="239" mass="23918">MRSVFYLTLSVFATLAAAAEKANPFNIPPSGYSFTAGEATTLNWEPTTSGTVTLRLQWGAVLTPNSGVAIAQSIPNSGSFTWTPPANLAAQPDYTVEIVSDDDNGAVNYLPRFTVSGATGSETTKSDATTTAPKTTASSTSTSEKTTSSSSSSSSSTKSPSTLSTTTTSPSTPSGTTSTPEAKTTTTGTSSPSTSVVSTTPASSSASPSATIVPNANAGAANRVSGAMMALVLGAIAVF</sequence>
<feature type="signal peptide" evidence="3">
    <location>
        <begin position="1"/>
        <end position="18"/>
    </location>
</feature>
<dbReference type="VEuPathDB" id="FungiDB:EYZ11_009011"/>